<dbReference type="OrthoDB" id="5855440at2759"/>
<dbReference type="PANTHER" id="PTHR16453:SF9">
    <property type="entry name" value="GATOR COMPLEX PROTEIN MIOS"/>
    <property type="match status" value="1"/>
</dbReference>
<dbReference type="Proteomes" id="UP000053676">
    <property type="component" value="Unassembled WGS sequence"/>
</dbReference>
<organism evidence="2 3">
    <name type="scientific">Necator americanus</name>
    <name type="common">Human hookworm</name>
    <dbReference type="NCBI Taxonomy" id="51031"/>
    <lineage>
        <taxon>Eukaryota</taxon>
        <taxon>Metazoa</taxon>
        <taxon>Ecdysozoa</taxon>
        <taxon>Nematoda</taxon>
        <taxon>Chromadorea</taxon>
        <taxon>Rhabditida</taxon>
        <taxon>Rhabditina</taxon>
        <taxon>Rhabditomorpha</taxon>
        <taxon>Strongyloidea</taxon>
        <taxon>Ancylostomatidae</taxon>
        <taxon>Bunostominae</taxon>
        <taxon>Necator</taxon>
    </lineage>
</organism>
<protein>
    <recommendedName>
        <fullName evidence="1">GATOR2 complex protein MIO zinc-ribbon like domain-containing protein</fullName>
    </recommendedName>
</protein>
<dbReference type="KEGG" id="nai:NECAME_07277"/>
<dbReference type="PANTHER" id="PTHR16453">
    <property type="entry name" value="WD40 DOMAIN-CONTAINING PROTEIN MIO FAMILY MEMBER"/>
    <property type="match status" value="1"/>
</dbReference>
<gene>
    <name evidence="2" type="ORF">NECAME_07277</name>
</gene>
<dbReference type="STRING" id="51031.W2TRK8"/>
<dbReference type="InterPro" id="IPR037593">
    <property type="entry name" value="MIOS/Sea4"/>
</dbReference>
<feature type="domain" description="GATOR2 complex protein MIO zinc-ribbon like" evidence="1">
    <location>
        <begin position="37"/>
        <end position="67"/>
    </location>
</feature>
<proteinExistence type="predicted"/>
<dbReference type="GO" id="GO:1904263">
    <property type="term" value="P:positive regulation of TORC1 signaling"/>
    <property type="evidence" value="ECO:0007669"/>
    <property type="project" value="TreeGrafter"/>
</dbReference>
<evidence type="ECO:0000313" key="3">
    <source>
        <dbReference type="Proteomes" id="UP000053676"/>
    </source>
</evidence>
<dbReference type="AlphaFoldDB" id="W2TRK8"/>
<keyword evidence="3" id="KW-1185">Reference proteome</keyword>
<name>W2TRK8_NECAM</name>
<dbReference type="EMBL" id="KI658133">
    <property type="protein sequence ID" value="ETN83672.1"/>
    <property type="molecule type" value="Genomic_DNA"/>
</dbReference>
<sequence length="84" mass="8865">MSSAGPSDSETSTISAATELLPYDYNGVDGGTEAEMCSHGGHAKHMISWFEKESGCPVLGCDCRCLHLENGVGGRTKQSIITPF</sequence>
<dbReference type="InterPro" id="IPR031488">
    <property type="entry name" value="Zn_ribbon_mio"/>
</dbReference>
<evidence type="ECO:0000259" key="1">
    <source>
        <dbReference type="Pfam" id="PF17034"/>
    </source>
</evidence>
<dbReference type="Pfam" id="PF17034">
    <property type="entry name" value="zinc_ribbon_16"/>
    <property type="match status" value="1"/>
</dbReference>
<evidence type="ECO:0000313" key="2">
    <source>
        <dbReference type="EMBL" id="ETN83672.1"/>
    </source>
</evidence>
<reference evidence="3" key="1">
    <citation type="journal article" date="2014" name="Nat. Genet.">
        <title>Genome of the human hookworm Necator americanus.</title>
        <authorList>
            <person name="Tang Y.T."/>
            <person name="Gao X."/>
            <person name="Rosa B.A."/>
            <person name="Abubucker S."/>
            <person name="Hallsworth-Pepin K."/>
            <person name="Martin J."/>
            <person name="Tyagi R."/>
            <person name="Heizer E."/>
            <person name="Zhang X."/>
            <person name="Bhonagiri-Palsikar V."/>
            <person name="Minx P."/>
            <person name="Warren W.C."/>
            <person name="Wang Q."/>
            <person name="Zhan B."/>
            <person name="Hotez P.J."/>
            <person name="Sternberg P.W."/>
            <person name="Dougall A."/>
            <person name="Gaze S.T."/>
            <person name="Mulvenna J."/>
            <person name="Sotillo J."/>
            <person name="Ranganathan S."/>
            <person name="Rabelo E.M."/>
            <person name="Wilson R.K."/>
            <person name="Felgner P.L."/>
            <person name="Bethony J."/>
            <person name="Hawdon J.M."/>
            <person name="Gasser R.B."/>
            <person name="Loukas A."/>
            <person name="Mitreva M."/>
        </authorList>
    </citation>
    <scope>NUCLEOTIDE SEQUENCE [LARGE SCALE GENOMIC DNA]</scope>
</reference>
<accession>W2TRK8</accession>
<dbReference type="GO" id="GO:0034198">
    <property type="term" value="P:cellular response to amino acid starvation"/>
    <property type="evidence" value="ECO:0007669"/>
    <property type="project" value="TreeGrafter"/>
</dbReference>
<dbReference type="GO" id="GO:0005737">
    <property type="term" value="C:cytoplasm"/>
    <property type="evidence" value="ECO:0007669"/>
    <property type="project" value="TreeGrafter"/>
</dbReference>